<dbReference type="NCBIfam" id="TIGR02764">
    <property type="entry name" value="spore_ybaN_pdaB"/>
    <property type="match status" value="1"/>
</dbReference>
<protein>
    <submittedName>
        <fullName evidence="3">Polysaccharide deacetylase family sporulation protein PdaB</fullName>
    </submittedName>
</protein>
<feature type="signal peptide" evidence="1">
    <location>
        <begin position="1"/>
        <end position="39"/>
    </location>
</feature>
<reference evidence="3" key="2">
    <citation type="submission" date="2023-03" db="EMBL/GenBank/DDBJ databases">
        <authorList>
            <person name="Zhang Z."/>
        </authorList>
    </citation>
    <scope>NUCLEOTIDE SEQUENCE</scope>
    <source>
        <strain evidence="3">DSA</strain>
    </source>
</reference>
<gene>
    <name evidence="3" type="primary">pdaB</name>
    <name evidence="3" type="ORF">P6N53_05650</name>
</gene>
<dbReference type="PROSITE" id="PS51677">
    <property type="entry name" value="NODB"/>
    <property type="match status" value="1"/>
</dbReference>
<dbReference type="InterPro" id="IPR014132">
    <property type="entry name" value="PdaB-like"/>
</dbReference>
<proteinExistence type="predicted"/>
<dbReference type="Pfam" id="PF01522">
    <property type="entry name" value="Polysacc_deac_1"/>
    <property type="match status" value="1"/>
</dbReference>
<dbReference type="Gene3D" id="3.20.20.370">
    <property type="entry name" value="Glycoside hydrolase/deacetylase"/>
    <property type="match status" value="1"/>
</dbReference>
<comment type="caution">
    <text evidence="3">The sequence shown here is derived from an EMBL/GenBank/DDBJ whole genome shotgun (WGS) entry which is preliminary data.</text>
</comment>
<dbReference type="InterPro" id="IPR002509">
    <property type="entry name" value="NODB_dom"/>
</dbReference>
<dbReference type="PANTHER" id="PTHR10587:SF128">
    <property type="entry name" value="POLYSACCHARIDE DEACETYLASE PDAB-RELATED"/>
    <property type="match status" value="1"/>
</dbReference>
<dbReference type="AlphaFoldDB" id="A0AAW7ZBD8"/>
<dbReference type="GO" id="GO:0005975">
    <property type="term" value="P:carbohydrate metabolic process"/>
    <property type="evidence" value="ECO:0007669"/>
    <property type="project" value="InterPro"/>
</dbReference>
<feature type="domain" description="NodB homology" evidence="2">
    <location>
        <begin position="55"/>
        <end position="234"/>
    </location>
</feature>
<evidence type="ECO:0000256" key="1">
    <source>
        <dbReference type="SAM" id="SignalP"/>
    </source>
</evidence>
<name>A0AAW7ZBD8_9FIRM</name>
<dbReference type="GO" id="GO:0016810">
    <property type="term" value="F:hydrolase activity, acting on carbon-nitrogen (but not peptide) bonds"/>
    <property type="evidence" value="ECO:0007669"/>
    <property type="project" value="InterPro"/>
</dbReference>
<dbReference type="Proteomes" id="UP001172911">
    <property type="component" value="Unassembled WGS sequence"/>
</dbReference>
<sequence>MKVYVFDYRKQKKRLLMASLILLCAALFSVMFYQQQNLATTAKKYAIYKVKTDQKVAALTFDISWGTEVPGPVLDILKQNNIKATFFISGPWAKKHPEFPKRIVAEGHEIASHGEEHVNLSQYSKEDVRKNIMTAHEKIKEVTGVEPNLIRTPNGDWNDMVLTTAEELNYKVIQWSTDSLDWKKPGVEAITDRVLKKIHPGAIILMHASDTCLQTPDALPRVLEGLQKQGYQLVTVSELLKLGPATID</sequence>
<keyword evidence="1" id="KW-0732">Signal</keyword>
<keyword evidence="4" id="KW-1185">Reference proteome</keyword>
<dbReference type="InterPro" id="IPR011330">
    <property type="entry name" value="Glyco_hydro/deAcase_b/a-brl"/>
</dbReference>
<organism evidence="3 4">
    <name type="scientific">Desulforamulus aquiferis</name>
    <dbReference type="NCBI Taxonomy" id="1397668"/>
    <lineage>
        <taxon>Bacteria</taxon>
        <taxon>Bacillati</taxon>
        <taxon>Bacillota</taxon>
        <taxon>Clostridia</taxon>
        <taxon>Eubacteriales</taxon>
        <taxon>Peptococcaceae</taxon>
        <taxon>Desulforamulus</taxon>
    </lineage>
</organism>
<dbReference type="SUPFAM" id="SSF88713">
    <property type="entry name" value="Glycoside hydrolase/deacetylase"/>
    <property type="match status" value="1"/>
</dbReference>
<reference evidence="3" key="1">
    <citation type="journal article" date="2023" name="J. Hazard. Mater.">
        <title>Anaerobic biodegradation of pyrene and benzo[a]pyrene by a new sulfate-reducing Desulforamulus aquiferis strain DSA.</title>
        <authorList>
            <person name="Zhang Z."/>
            <person name="Sun J."/>
            <person name="Gong X."/>
            <person name="Wang C."/>
            <person name="Wang H."/>
        </authorList>
    </citation>
    <scope>NUCLEOTIDE SEQUENCE</scope>
    <source>
        <strain evidence="3">DSA</strain>
    </source>
</reference>
<evidence type="ECO:0000313" key="3">
    <source>
        <dbReference type="EMBL" id="MDO7786706.1"/>
    </source>
</evidence>
<dbReference type="InterPro" id="IPR050248">
    <property type="entry name" value="Polysacc_deacetylase_ArnD"/>
</dbReference>
<dbReference type="EMBL" id="JARPTC010000007">
    <property type="protein sequence ID" value="MDO7786706.1"/>
    <property type="molecule type" value="Genomic_DNA"/>
</dbReference>
<feature type="chain" id="PRO_5043588914" evidence="1">
    <location>
        <begin position="40"/>
        <end position="248"/>
    </location>
</feature>
<dbReference type="PANTHER" id="PTHR10587">
    <property type="entry name" value="GLYCOSYL TRANSFERASE-RELATED"/>
    <property type="match status" value="1"/>
</dbReference>
<evidence type="ECO:0000313" key="4">
    <source>
        <dbReference type="Proteomes" id="UP001172911"/>
    </source>
</evidence>
<dbReference type="GO" id="GO:0016020">
    <property type="term" value="C:membrane"/>
    <property type="evidence" value="ECO:0007669"/>
    <property type="project" value="TreeGrafter"/>
</dbReference>
<dbReference type="RefSeq" id="WP_304541788.1">
    <property type="nucleotide sequence ID" value="NZ_JARPTC010000007.1"/>
</dbReference>
<evidence type="ECO:0000259" key="2">
    <source>
        <dbReference type="PROSITE" id="PS51677"/>
    </source>
</evidence>
<accession>A0AAW7ZBD8</accession>